<feature type="signal peptide" evidence="6">
    <location>
        <begin position="1"/>
        <end position="18"/>
    </location>
</feature>
<keyword evidence="2" id="KW-0677">Repeat</keyword>
<dbReference type="InterPro" id="IPR001881">
    <property type="entry name" value="EGF-like_Ca-bd_dom"/>
</dbReference>
<dbReference type="Proteomes" id="UP000230233">
    <property type="component" value="Chromosome X"/>
</dbReference>
<dbReference type="InterPro" id="IPR049883">
    <property type="entry name" value="NOTCH1_EGF-like"/>
</dbReference>
<reference evidence="10" key="1">
    <citation type="submission" date="2017-10" db="EMBL/GenBank/DDBJ databases">
        <title>Rapid genome shrinkage in a self-fertile nematode reveals novel sperm competition proteins.</title>
        <authorList>
            <person name="Yin D."/>
            <person name="Schwarz E.M."/>
            <person name="Thomas C.G."/>
            <person name="Felde R.L."/>
            <person name="Korf I.F."/>
            <person name="Cutter A.D."/>
            <person name="Schartner C.M."/>
            <person name="Ralston E.J."/>
            <person name="Meyer B.J."/>
            <person name="Haag E.S."/>
        </authorList>
    </citation>
    <scope>NUCLEOTIDE SEQUENCE [LARGE SCALE GENOMIC DNA]</scope>
    <source>
        <strain evidence="10">JU1422</strain>
    </source>
</reference>
<evidence type="ECO:0000256" key="4">
    <source>
        <dbReference type="ARBA" id="ARBA00023180"/>
    </source>
</evidence>
<dbReference type="SMART" id="SM00179">
    <property type="entry name" value="EGF_CA"/>
    <property type="match status" value="2"/>
</dbReference>
<evidence type="ECO:0000259" key="7">
    <source>
        <dbReference type="PROSITE" id="PS50026"/>
    </source>
</evidence>
<evidence type="ECO:0008006" key="11">
    <source>
        <dbReference type="Google" id="ProtNLM"/>
    </source>
</evidence>
<dbReference type="SMART" id="SM00181">
    <property type="entry name" value="EGF"/>
    <property type="match status" value="2"/>
</dbReference>
<dbReference type="Pfam" id="PF07645">
    <property type="entry name" value="EGF_CA"/>
    <property type="match status" value="1"/>
</dbReference>
<dbReference type="InterPro" id="IPR018097">
    <property type="entry name" value="EGF_Ca-bd_CS"/>
</dbReference>
<evidence type="ECO:0000259" key="8">
    <source>
        <dbReference type="PROSITE" id="PS50184"/>
    </source>
</evidence>
<dbReference type="AlphaFoldDB" id="A0A2G5SMN2"/>
<organism evidence="9 10">
    <name type="scientific">Caenorhabditis nigoni</name>
    <dbReference type="NCBI Taxonomy" id="1611254"/>
    <lineage>
        <taxon>Eukaryota</taxon>
        <taxon>Metazoa</taxon>
        <taxon>Ecdysozoa</taxon>
        <taxon>Nematoda</taxon>
        <taxon>Chromadorea</taxon>
        <taxon>Rhabditida</taxon>
        <taxon>Rhabditina</taxon>
        <taxon>Rhabditomorpha</taxon>
        <taxon>Rhabditoidea</taxon>
        <taxon>Rhabditidae</taxon>
        <taxon>Peloderinae</taxon>
        <taxon>Caenorhabditis</taxon>
    </lineage>
</organism>
<protein>
    <recommendedName>
        <fullName evidence="11">VWFC domain-containing protein</fullName>
    </recommendedName>
</protein>
<feature type="chain" id="PRO_5013935821" description="VWFC domain-containing protein" evidence="6">
    <location>
        <begin position="19"/>
        <end position="430"/>
    </location>
</feature>
<keyword evidence="6" id="KW-0732">Signal</keyword>
<dbReference type="Gene3D" id="6.20.200.20">
    <property type="match status" value="1"/>
</dbReference>
<comment type="caution">
    <text evidence="5">Lacks conserved residue(s) required for the propagation of feature annotation.</text>
</comment>
<dbReference type="GO" id="GO:0005615">
    <property type="term" value="C:extracellular space"/>
    <property type="evidence" value="ECO:0007669"/>
    <property type="project" value="TreeGrafter"/>
</dbReference>
<dbReference type="Gene3D" id="2.10.25.10">
    <property type="entry name" value="Laminin"/>
    <property type="match status" value="2"/>
</dbReference>
<dbReference type="PROSITE" id="PS00010">
    <property type="entry name" value="ASX_HYDROXYL"/>
    <property type="match status" value="1"/>
</dbReference>
<keyword evidence="1 5" id="KW-0245">EGF-like domain</keyword>
<evidence type="ECO:0000256" key="1">
    <source>
        <dbReference type="ARBA" id="ARBA00022536"/>
    </source>
</evidence>
<dbReference type="PROSITE" id="PS50026">
    <property type="entry name" value="EGF_3"/>
    <property type="match status" value="2"/>
</dbReference>
<dbReference type="Pfam" id="PF00008">
    <property type="entry name" value="EGF"/>
    <property type="match status" value="1"/>
</dbReference>
<dbReference type="STRING" id="1611254.A0A2G5SMN2"/>
<dbReference type="PANTHER" id="PTHR24042">
    <property type="entry name" value="NEL HOMOLOG"/>
    <property type="match status" value="1"/>
</dbReference>
<evidence type="ECO:0000313" key="10">
    <source>
        <dbReference type="Proteomes" id="UP000230233"/>
    </source>
</evidence>
<evidence type="ECO:0000256" key="5">
    <source>
        <dbReference type="PROSITE-ProRule" id="PRU00076"/>
    </source>
</evidence>
<dbReference type="OrthoDB" id="4062651at2759"/>
<keyword evidence="3" id="KW-1015">Disulfide bond</keyword>
<evidence type="ECO:0000256" key="2">
    <source>
        <dbReference type="ARBA" id="ARBA00022737"/>
    </source>
</evidence>
<sequence length="430" mass="48223">MWAHHLVIPLLFLTTTGQCNIDKSPAMLSHYMNLLSFGESWLAATFDMSSNGTFFIAQNSERRLEIGFRNKTLYMVLPISKSKIQTRNWMKRYVIDFDSVGKIGPILDLIVTFQHNHIHVYDACDEIFAGFEPHLELSVVHAKTKIVENWEGAQPIDFGIGSGWPIGQKCRQGGAKKKYADSYSEEIEKSSQHTPLKDADEIFFEQIVVSPPGFDGCKVNNELLMINETKILDCNICTCLSRDDVVCRAVDCPAVTCKNPIIKKGGCCPSCGEQCFYENHKIANAHGEVFWPGDCYWCQCWDTKVECSSEYATCEPPGCPDEDWVYNEKFNCCPRCRDFARFCAVNPCHKDATCTDSKRGPKCSCNTGFQGNGTYCEDIDECAFSQDAREQLGGCLAGSICRNIPGSFKCDCMPGYQMIGEHTCLPLIRV</sequence>
<comment type="caution">
    <text evidence="9">The sequence shown here is derived from an EMBL/GenBank/DDBJ whole genome shotgun (WGS) entry which is preliminary data.</text>
</comment>
<dbReference type="SUPFAM" id="SSF57184">
    <property type="entry name" value="Growth factor receptor domain"/>
    <property type="match status" value="1"/>
</dbReference>
<evidence type="ECO:0000313" key="9">
    <source>
        <dbReference type="EMBL" id="PIC16287.1"/>
    </source>
</evidence>
<dbReference type="PROSITE" id="PS01186">
    <property type="entry name" value="EGF_2"/>
    <property type="match status" value="2"/>
</dbReference>
<dbReference type="InterPro" id="IPR000742">
    <property type="entry name" value="EGF"/>
</dbReference>
<gene>
    <name evidence="9" type="primary">Cni-F19C6.3</name>
    <name evidence="9" type="synonym">Cnig_chr_X.g22942</name>
    <name evidence="9" type="ORF">B9Z55_022942</name>
</gene>
<dbReference type="InterPro" id="IPR000152">
    <property type="entry name" value="EGF-type_Asp/Asn_hydroxyl_site"/>
</dbReference>
<dbReference type="InterPro" id="IPR051586">
    <property type="entry name" value="PKC-binding_NELL"/>
</dbReference>
<dbReference type="GO" id="GO:0008201">
    <property type="term" value="F:heparin binding"/>
    <property type="evidence" value="ECO:0007669"/>
    <property type="project" value="TreeGrafter"/>
</dbReference>
<dbReference type="PROSITE" id="PS01208">
    <property type="entry name" value="VWFC_1"/>
    <property type="match status" value="1"/>
</dbReference>
<dbReference type="EMBL" id="PDUG01000006">
    <property type="protein sequence ID" value="PIC16287.1"/>
    <property type="molecule type" value="Genomic_DNA"/>
</dbReference>
<dbReference type="SUPFAM" id="SSF57603">
    <property type="entry name" value="FnI-like domain"/>
    <property type="match status" value="1"/>
</dbReference>
<proteinExistence type="predicted"/>
<dbReference type="CDD" id="cd00054">
    <property type="entry name" value="EGF_CA"/>
    <property type="match status" value="1"/>
</dbReference>
<dbReference type="PROSITE" id="PS50184">
    <property type="entry name" value="VWFC_2"/>
    <property type="match status" value="1"/>
</dbReference>
<evidence type="ECO:0000256" key="6">
    <source>
        <dbReference type="SAM" id="SignalP"/>
    </source>
</evidence>
<feature type="domain" description="EGF-like" evidence="7">
    <location>
        <begin position="339"/>
        <end position="377"/>
    </location>
</feature>
<dbReference type="CDD" id="cd00053">
    <property type="entry name" value="EGF"/>
    <property type="match status" value="1"/>
</dbReference>
<evidence type="ECO:0000256" key="3">
    <source>
        <dbReference type="ARBA" id="ARBA00023157"/>
    </source>
</evidence>
<dbReference type="Pfam" id="PF23334">
    <property type="entry name" value="VWC2L_2nd"/>
    <property type="match status" value="1"/>
</dbReference>
<dbReference type="InterPro" id="IPR001007">
    <property type="entry name" value="VWF_dom"/>
</dbReference>
<accession>A0A2G5SMN2</accession>
<dbReference type="PROSITE" id="PS01187">
    <property type="entry name" value="EGF_CA"/>
    <property type="match status" value="1"/>
</dbReference>
<name>A0A2G5SMN2_9PELO</name>
<feature type="domain" description="EGF-like" evidence="7">
    <location>
        <begin position="378"/>
        <end position="425"/>
    </location>
</feature>
<dbReference type="SMART" id="SM00214">
    <property type="entry name" value="VWC"/>
    <property type="match status" value="2"/>
</dbReference>
<dbReference type="InterPro" id="IPR009030">
    <property type="entry name" value="Growth_fac_rcpt_cys_sf"/>
</dbReference>
<dbReference type="GO" id="GO:0005509">
    <property type="term" value="F:calcium ion binding"/>
    <property type="evidence" value="ECO:0007669"/>
    <property type="project" value="InterPro"/>
</dbReference>
<keyword evidence="4" id="KW-0325">Glycoprotein</keyword>
<keyword evidence="10" id="KW-1185">Reference proteome</keyword>
<feature type="domain" description="VWFC" evidence="8">
    <location>
        <begin position="215"/>
        <end position="272"/>
    </location>
</feature>
<dbReference type="PANTHER" id="PTHR24042:SF5">
    <property type="entry name" value="EGF-LIKE CALCIUM-BINDING DOMAIN-CONTAINING PROTEIN"/>
    <property type="match status" value="1"/>
</dbReference>